<evidence type="ECO:0000256" key="3">
    <source>
        <dbReference type="ARBA" id="ARBA00022763"/>
    </source>
</evidence>
<dbReference type="NCBIfam" id="NF003673">
    <property type="entry name" value="PRK05298.1"/>
    <property type="match status" value="1"/>
</dbReference>
<sequence>MATFELESKYSASEDQEIAVNTLLEGIQKGNEKQTLLGVTGSGKTFVMANIINELNRPTLILSHNKTLAAQLYEEFKEFFPQNSVKYFVSYYDYYQPEAYIPSRDLYIEKESEVNKQIENLRFGAMNSALTRRDTIVVASVSCIYNIGNPENYENKSLSLFVGQNIDLSEISRTLVEMRYDRDSYDFTTGAFRINGDILEIYPPYEEYSIRIELFGNTIENISKIEPISKHKVSDVKEILIFPATSLVYSKDVIQSAVEMIQQDLLKRTTFLKNIGKEMEAYRLEQKTNYDIEMLREVGYCKSMENYSIYFDGRKTGEPPYTLLDYFPEDYLMFVDESHITIPQVGGMYNGDKARKDNLIEYGFRLPSARDNRPLNFNEFEKKQKTTIYVSATPNEYEIHKSNNHVTELLTRPTGLLDPMIDIRSTEGQIDDVITEITKNVAKKQRVLVTTLTKRMAEDLTSYLRDLDIKVQYLHSDIDTIERVDILRDLRLGEYDVLVGINLLREGIDLPEVSLILILDADKEGFLRSKTSLVQTIGRAARHVEGRVVMYADKITESMQFAIDETNRRRKYQEEYNQKFGITPTSISKEIRGRLVEEDESLVNDDDYVEKLDTKQK</sequence>
<dbReference type="Proteomes" id="UP000033866">
    <property type="component" value="Unassembled WGS sequence"/>
</dbReference>
<keyword evidence="2" id="KW-0547">Nucleotide-binding</keyword>
<dbReference type="PROSITE" id="PS51192">
    <property type="entry name" value="HELICASE_ATP_BIND_1"/>
    <property type="match status" value="1"/>
</dbReference>
<name>A0A0G0DK70_9BACT</name>
<dbReference type="GO" id="GO:0004518">
    <property type="term" value="F:nuclease activity"/>
    <property type="evidence" value="ECO:0007669"/>
    <property type="project" value="UniProtKB-KW"/>
</dbReference>
<evidence type="ECO:0000259" key="9">
    <source>
        <dbReference type="PROSITE" id="PS51194"/>
    </source>
</evidence>
<dbReference type="InterPro" id="IPR041471">
    <property type="entry name" value="UvrB_inter"/>
</dbReference>
<dbReference type="Pfam" id="PF12344">
    <property type="entry name" value="UvrB"/>
    <property type="match status" value="1"/>
</dbReference>
<organism evidence="10 11">
    <name type="scientific">candidate division WS6 bacterium GW2011_GWE1_34_7</name>
    <dbReference type="NCBI Taxonomy" id="1619093"/>
    <lineage>
        <taxon>Bacteria</taxon>
        <taxon>Candidatus Dojkabacteria</taxon>
    </lineage>
</organism>
<keyword evidence="6" id="KW-0267">Excision nuclease</keyword>
<evidence type="ECO:0000259" key="8">
    <source>
        <dbReference type="PROSITE" id="PS51192"/>
    </source>
</evidence>
<dbReference type="InterPro" id="IPR024759">
    <property type="entry name" value="UvrB_YAD/RRR_dom"/>
</dbReference>
<dbReference type="GO" id="GO:0006289">
    <property type="term" value="P:nucleotide-excision repair"/>
    <property type="evidence" value="ECO:0007669"/>
    <property type="project" value="InterPro"/>
</dbReference>
<evidence type="ECO:0000256" key="2">
    <source>
        <dbReference type="ARBA" id="ARBA00022741"/>
    </source>
</evidence>
<dbReference type="PANTHER" id="PTHR24029:SF0">
    <property type="entry name" value="UVRABC SYSTEM PROTEIN B"/>
    <property type="match status" value="1"/>
</dbReference>
<dbReference type="GO" id="GO:0009380">
    <property type="term" value="C:excinuclease repair complex"/>
    <property type="evidence" value="ECO:0007669"/>
    <property type="project" value="InterPro"/>
</dbReference>
<evidence type="ECO:0000256" key="5">
    <source>
        <dbReference type="ARBA" id="ARBA00022840"/>
    </source>
</evidence>
<evidence type="ECO:0000256" key="1">
    <source>
        <dbReference type="ARBA" id="ARBA00022490"/>
    </source>
</evidence>
<dbReference type="InterPro" id="IPR006935">
    <property type="entry name" value="Helicase/UvrB_N"/>
</dbReference>
<dbReference type="AlphaFoldDB" id="A0A0G0DK70"/>
<comment type="caution">
    <text evidence="10">The sequence shown here is derived from an EMBL/GenBank/DDBJ whole genome shotgun (WGS) entry which is preliminary data.</text>
</comment>
<dbReference type="GO" id="GO:0016887">
    <property type="term" value="F:ATP hydrolysis activity"/>
    <property type="evidence" value="ECO:0007669"/>
    <property type="project" value="InterPro"/>
</dbReference>
<keyword evidence="5" id="KW-0067">ATP-binding</keyword>
<keyword evidence="3" id="KW-0227">DNA damage</keyword>
<dbReference type="InterPro" id="IPR014001">
    <property type="entry name" value="Helicase_ATP-bd"/>
</dbReference>
<keyword evidence="7" id="KW-0234">DNA repair</keyword>
<evidence type="ECO:0000256" key="7">
    <source>
        <dbReference type="ARBA" id="ARBA00023204"/>
    </source>
</evidence>
<dbReference type="EMBL" id="LBPV01000067">
    <property type="protein sequence ID" value="KKP63565.1"/>
    <property type="molecule type" value="Genomic_DNA"/>
</dbReference>
<proteinExistence type="predicted"/>
<dbReference type="Pfam" id="PF04851">
    <property type="entry name" value="ResIII"/>
    <property type="match status" value="1"/>
</dbReference>
<dbReference type="SMART" id="SM00490">
    <property type="entry name" value="HELICc"/>
    <property type="match status" value="1"/>
</dbReference>
<dbReference type="NCBIfam" id="TIGR00631">
    <property type="entry name" value="uvrb"/>
    <property type="match status" value="1"/>
</dbReference>
<evidence type="ECO:0000313" key="11">
    <source>
        <dbReference type="Proteomes" id="UP000033866"/>
    </source>
</evidence>
<dbReference type="PATRIC" id="fig|1619093.3.peg.600"/>
<feature type="domain" description="Helicase ATP-binding" evidence="8">
    <location>
        <begin position="25"/>
        <end position="161"/>
    </location>
</feature>
<protein>
    <submittedName>
        <fullName evidence="10">UvrABC system protein B</fullName>
    </submittedName>
</protein>
<keyword evidence="1" id="KW-0963">Cytoplasm</keyword>
<dbReference type="InterPro" id="IPR001650">
    <property type="entry name" value="Helicase_C-like"/>
</dbReference>
<evidence type="ECO:0000313" key="10">
    <source>
        <dbReference type="EMBL" id="KKP63565.1"/>
    </source>
</evidence>
<dbReference type="Pfam" id="PF00271">
    <property type="entry name" value="Helicase_C"/>
    <property type="match status" value="1"/>
</dbReference>
<evidence type="ECO:0000256" key="6">
    <source>
        <dbReference type="ARBA" id="ARBA00022881"/>
    </source>
</evidence>
<dbReference type="GO" id="GO:0005524">
    <property type="term" value="F:ATP binding"/>
    <property type="evidence" value="ECO:0007669"/>
    <property type="project" value="UniProtKB-KW"/>
</dbReference>
<dbReference type="GO" id="GO:0003677">
    <property type="term" value="F:DNA binding"/>
    <property type="evidence" value="ECO:0007669"/>
    <property type="project" value="InterPro"/>
</dbReference>
<dbReference type="Pfam" id="PF17757">
    <property type="entry name" value="UvrB_inter"/>
    <property type="match status" value="1"/>
</dbReference>
<keyword evidence="4" id="KW-0228">DNA excision</keyword>
<dbReference type="CDD" id="cd18790">
    <property type="entry name" value="SF2_C_UvrB"/>
    <property type="match status" value="1"/>
</dbReference>
<gene>
    <name evidence="10" type="ORF">UR61_C0067G0001</name>
</gene>
<reference evidence="10 11" key="1">
    <citation type="journal article" date="2015" name="Nature">
        <title>rRNA introns, odd ribosomes, and small enigmatic genomes across a large radiation of phyla.</title>
        <authorList>
            <person name="Brown C.T."/>
            <person name="Hug L.A."/>
            <person name="Thomas B.C."/>
            <person name="Sharon I."/>
            <person name="Castelle C.J."/>
            <person name="Singh A."/>
            <person name="Wilkins M.J."/>
            <person name="Williams K.H."/>
            <person name="Banfield J.F."/>
        </authorList>
    </citation>
    <scope>NUCLEOTIDE SEQUENCE [LARGE SCALE GENOMIC DNA]</scope>
</reference>
<accession>A0A0G0DK70</accession>
<dbReference type="CDD" id="cd17916">
    <property type="entry name" value="DEXHc_UvrB"/>
    <property type="match status" value="1"/>
</dbReference>
<dbReference type="PROSITE" id="PS51194">
    <property type="entry name" value="HELICASE_CTER"/>
    <property type="match status" value="1"/>
</dbReference>
<dbReference type="Gene3D" id="3.40.50.300">
    <property type="entry name" value="P-loop containing nucleotide triphosphate hydrolases"/>
    <property type="match status" value="3"/>
</dbReference>
<dbReference type="SMART" id="SM00487">
    <property type="entry name" value="DEXDc"/>
    <property type="match status" value="1"/>
</dbReference>
<dbReference type="InterPro" id="IPR027417">
    <property type="entry name" value="P-loop_NTPase"/>
</dbReference>
<dbReference type="InterPro" id="IPR004807">
    <property type="entry name" value="UvrB"/>
</dbReference>
<feature type="domain" description="Helicase C-terminal" evidence="9">
    <location>
        <begin position="429"/>
        <end position="591"/>
    </location>
</feature>
<evidence type="ECO:0000256" key="4">
    <source>
        <dbReference type="ARBA" id="ARBA00022769"/>
    </source>
</evidence>
<dbReference type="PANTHER" id="PTHR24029">
    <property type="entry name" value="UVRABC SYSTEM PROTEIN B"/>
    <property type="match status" value="1"/>
</dbReference>
<dbReference type="SUPFAM" id="SSF52540">
    <property type="entry name" value="P-loop containing nucleoside triphosphate hydrolases"/>
    <property type="match status" value="2"/>
</dbReference>
<feature type="non-terminal residue" evidence="10">
    <location>
        <position position="617"/>
    </location>
</feature>